<feature type="region of interest" description="Disordered" evidence="1">
    <location>
        <begin position="21"/>
        <end position="45"/>
    </location>
</feature>
<organism evidence="2 3">
    <name type="scientific">Vanrija pseudolonga</name>
    <dbReference type="NCBI Taxonomy" id="143232"/>
    <lineage>
        <taxon>Eukaryota</taxon>
        <taxon>Fungi</taxon>
        <taxon>Dikarya</taxon>
        <taxon>Basidiomycota</taxon>
        <taxon>Agaricomycotina</taxon>
        <taxon>Tremellomycetes</taxon>
        <taxon>Trichosporonales</taxon>
        <taxon>Trichosporonaceae</taxon>
        <taxon>Vanrija</taxon>
    </lineage>
</organism>
<gene>
    <name evidence="2" type="ORF">LOC62_03G004150</name>
</gene>
<dbReference type="Proteomes" id="UP000827549">
    <property type="component" value="Chromosome 3"/>
</dbReference>
<dbReference type="GeneID" id="87807390"/>
<proteinExistence type="predicted"/>
<feature type="region of interest" description="Disordered" evidence="1">
    <location>
        <begin position="972"/>
        <end position="1027"/>
    </location>
</feature>
<feature type="compositionally biased region" description="Low complexity" evidence="1">
    <location>
        <begin position="506"/>
        <end position="516"/>
    </location>
</feature>
<dbReference type="AlphaFoldDB" id="A0AAF1BLB5"/>
<sequence length="1027" mass="107543">MRTPPPTSGFTAQLIKTVDRLAQPNNNEVMPRRPGDAHSPRSPVATLAPLSPSVLGAEDVNSPATEAKEGLLRSDMAIHSAVEVTGGAATSNKTAYHFKGASECIEGEFVPPTPNFCAPPTPPSPTATDLNTTSGMPYHFPLPPTAHVFNTHNVQSNAGFYGMPPLGGYTGGTSTTIPKPTPFDFRLPHHRDYDDMPLLWNDNPFATQGDITYTLPEPEVTVNERGPGVIRTAPYEEYLSGALEHLLPLPKCEGTGGSDFHDKVIKGDLDLGALHRQARHEVARVFNAHSEFVERINYYTNSDGPVPDWAAPHVAFLLQPPADQIMAVHGIYSQTYMGATEAASAAPEVEDDEAAGRRQRVSAELLLMDDHLAILRRERDEAASGHSYNEPAHVCGANCGSDGTSLSNHAAPLHYFPAPTAPHELATSTTERSDPSEYIAHCSPPSDDGDTEMQWDIASADRFDALRRSTVALRTHNAGTSAATGPAPSSQGGSASGSGSGGGSGATSAAATSAGGHNPGDDHNDDGDNGDDRGRPNWLGDDIPFACPFCKRTKDSPPIVPNGYQPCQFCPVFYKEYLDKVEERKAAKRSPPTRVPRYVPVTEASQAQMQAAEGPKHPFYNLWGINLEAVNSAAERYASHAASAGRAEVRSPPTPEPRPAAPLKLTRAEAAEPRAPVLPVRREEPGKKSPTRAETAARLRNPDIDTSRKFAHLPPPKGEHLVSAWAPAAGPLFCSGPPRDNWDYRGILNSCPELVVAFGTVGAPNNVLGSDGANTDASIPTNNANAGPSGTHNAATAAVPTAAVPAPAAPTLNVHVTFLVDGPLNGGNATVTRADPPSPIAVRPSTPYPAAVVPPFVLDTPSDPRSPRTVVPTVGFTPTAAAPGPAPAPAAPVAPAPARTVMRAVGFTPAVASGSATPVTAPAPPRARGASNFARASARAVPAAAIARPAPAPAPTPAPPALAPPAVPAAAAVSPHATSPPIDIPARTRQPSFGSFGWGFSEPLRPRRRLSFGDDNDEDKAASLPEM</sequence>
<feature type="compositionally biased region" description="Low complexity" evidence="1">
    <location>
        <begin position="478"/>
        <end position="493"/>
    </location>
</feature>
<dbReference type="RefSeq" id="XP_062626656.1">
    <property type="nucleotide sequence ID" value="XM_062770672.1"/>
</dbReference>
<feature type="region of interest" description="Disordered" evidence="1">
    <location>
        <begin position="477"/>
        <end position="537"/>
    </location>
</feature>
<reference evidence="2" key="1">
    <citation type="submission" date="2023-10" db="EMBL/GenBank/DDBJ databases">
        <authorList>
            <person name="Noh H."/>
        </authorList>
    </citation>
    <scope>NUCLEOTIDE SEQUENCE</scope>
    <source>
        <strain evidence="2">DUCC4014</strain>
    </source>
</reference>
<feature type="region of interest" description="Disordered" evidence="1">
    <location>
        <begin position="424"/>
        <end position="452"/>
    </location>
</feature>
<feature type="compositionally biased region" description="Low complexity" evidence="1">
    <location>
        <begin position="972"/>
        <end position="981"/>
    </location>
</feature>
<name>A0AAF1BLB5_9TREE</name>
<protein>
    <submittedName>
        <fullName evidence="2">Uncharacterized protein</fullName>
    </submittedName>
</protein>
<evidence type="ECO:0000256" key="1">
    <source>
        <dbReference type="SAM" id="MobiDB-lite"/>
    </source>
</evidence>
<dbReference type="EMBL" id="CP086716">
    <property type="protein sequence ID" value="WOO80624.1"/>
    <property type="molecule type" value="Genomic_DNA"/>
</dbReference>
<evidence type="ECO:0000313" key="2">
    <source>
        <dbReference type="EMBL" id="WOO80624.1"/>
    </source>
</evidence>
<accession>A0AAF1BLB5</accession>
<keyword evidence="3" id="KW-1185">Reference proteome</keyword>
<feature type="region of interest" description="Disordered" evidence="1">
    <location>
        <begin position="643"/>
        <end position="675"/>
    </location>
</feature>
<evidence type="ECO:0000313" key="3">
    <source>
        <dbReference type="Proteomes" id="UP000827549"/>
    </source>
</evidence>
<feature type="compositionally biased region" description="Basic and acidic residues" evidence="1">
    <location>
        <begin position="30"/>
        <end position="39"/>
    </location>
</feature>
<feature type="compositionally biased region" description="Gly residues" evidence="1">
    <location>
        <begin position="494"/>
        <end position="505"/>
    </location>
</feature>